<dbReference type="Proteomes" id="UP000306340">
    <property type="component" value="Unassembled WGS sequence"/>
</dbReference>
<reference evidence="2 4" key="2">
    <citation type="submission" date="2019-04" db="EMBL/GenBank/DDBJ databases">
        <title>Crypto-aerobic microbial life in anoxic (sulfidic) marine sediments.</title>
        <authorList>
            <person name="Bhattacharya S."/>
            <person name="Roy C."/>
            <person name="Mondal N."/>
            <person name="Sarkar J."/>
            <person name="Mandal S."/>
            <person name="Rameez M.J."/>
            <person name="Ghosh W."/>
        </authorList>
    </citation>
    <scope>NUCLEOTIDE SEQUENCE [LARGE SCALE GENOMIC DNA]</scope>
    <source>
        <strain evidence="2 4">SBBC</strain>
    </source>
</reference>
<evidence type="ECO:0000313" key="2">
    <source>
        <dbReference type="EMBL" id="TKA94387.1"/>
    </source>
</evidence>
<reference evidence="1 3" key="1">
    <citation type="submission" date="2018-06" db="EMBL/GenBank/DDBJ databases">
        <title>Genomic Encyclopedia of Archaeal and Bacterial Type Strains, Phase II (KMG-II): from individual species to whole genera.</title>
        <authorList>
            <person name="Goeker M."/>
        </authorList>
    </citation>
    <scope>NUCLEOTIDE SEQUENCE [LARGE SCALE GENOMIC DNA]</scope>
    <source>
        <strain evidence="1 3">DSM 18774</strain>
    </source>
</reference>
<dbReference type="EMBL" id="SWAU01000368">
    <property type="protein sequence ID" value="TKA94387.1"/>
    <property type="molecule type" value="Genomic_DNA"/>
</dbReference>
<protein>
    <submittedName>
        <fullName evidence="1">Uncharacterized protein</fullName>
    </submittedName>
</protein>
<dbReference type="Proteomes" id="UP000249538">
    <property type="component" value="Unassembled WGS sequence"/>
</dbReference>
<gene>
    <name evidence="2" type="ORF">FAZ78_22640</name>
    <name evidence="1" type="ORF">LX76_04722</name>
</gene>
<comment type="caution">
    <text evidence="1">The sequence shown here is derived from an EMBL/GenBank/DDBJ whole genome shotgun (WGS) entry which is preliminary data.</text>
</comment>
<proteinExistence type="predicted"/>
<evidence type="ECO:0000313" key="3">
    <source>
        <dbReference type="Proteomes" id="UP000249538"/>
    </source>
</evidence>
<accession>A0A2W7QQ37</accession>
<dbReference type="RefSeq" id="WP_136794476.1">
    <property type="nucleotide sequence ID" value="NZ_QKZS01000063.1"/>
</dbReference>
<dbReference type="AlphaFoldDB" id="A0A2W7QQ37"/>
<organism evidence="1 3">
    <name type="scientific">Cereibacter changlensis</name>
    <dbReference type="NCBI Taxonomy" id="402884"/>
    <lineage>
        <taxon>Bacteria</taxon>
        <taxon>Pseudomonadati</taxon>
        <taxon>Pseudomonadota</taxon>
        <taxon>Alphaproteobacteria</taxon>
        <taxon>Rhodobacterales</taxon>
        <taxon>Paracoccaceae</taxon>
        <taxon>Cereibacter</taxon>
    </lineage>
</organism>
<evidence type="ECO:0000313" key="1">
    <source>
        <dbReference type="EMBL" id="PZX45997.1"/>
    </source>
</evidence>
<dbReference type="EMBL" id="QKZS01000063">
    <property type="protein sequence ID" value="PZX45997.1"/>
    <property type="molecule type" value="Genomic_DNA"/>
</dbReference>
<name>A0A2W7QQ37_9RHOB</name>
<evidence type="ECO:0000313" key="4">
    <source>
        <dbReference type="Proteomes" id="UP000306340"/>
    </source>
</evidence>
<sequence length="67" mass="7390">MSNYLRVTTPVEGSDGKTRFHNVGVAFPQREGSRSKMKIKLHSLPINGELVLFEPNTSDDDGGDLTE</sequence>